<name>V6IWS6_9BACL</name>
<dbReference type="PROSITE" id="PS00167">
    <property type="entry name" value="TRP_SYNTHASE_ALPHA"/>
    <property type="match status" value="1"/>
</dbReference>
<keyword evidence="4 9" id="KW-0028">Amino-acid biosynthesis</keyword>
<dbReference type="FunFam" id="3.20.20.70:FF:000037">
    <property type="entry name" value="Tryptophan synthase alpha chain"/>
    <property type="match status" value="1"/>
</dbReference>
<evidence type="ECO:0000256" key="2">
    <source>
        <dbReference type="ARBA" id="ARBA00004733"/>
    </source>
</evidence>
<keyword evidence="5 9" id="KW-0822">Tryptophan biosynthesis</keyword>
<comment type="function">
    <text evidence="1 9">The alpha subunit is responsible for the aldol cleavage of indoleglycerol phosphate to indole and glyceraldehyde 3-phosphate.</text>
</comment>
<dbReference type="CDD" id="cd04724">
    <property type="entry name" value="Tryptophan_synthase_alpha"/>
    <property type="match status" value="1"/>
</dbReference>
<comment type="catalytic activity">
    <reaction evidence="8 9">
        <text>(1S,2R)-1-C-(indol-3-yl)glycerol 3-phosphate + L-serine = D-glyceraldehyde 3-phosphate + L-tryptophan + H2O</text>
        <dbReference type="Rhea" id="RHEA:10532"/>
        <dbReference type="ChEBI" id="CHEBI:15377"/>
        <dbReference type="ChEBI" id="CHEBI:33384"/>
        <dbReference type="ChEBI" id="CHEBI:57912"/>
        <dbReference type="ChEBI" id="CHEBI:58866"/>
        <dbReference type="ChEBI" id="CHEBI:59776"/>
        <dbReference type="EC" id="4.2.1.20"/>
    </reaction>
</comment>
<evidence type="ECO:0000256" key="7">
    <source>
        <dbReference type="ARBA" id="ARBA00023239"/>
    </source>
</evidence>
<comment type="caution">
    <text evidence="11">The sequence shown here is derived from an EMBL/GenBank/DDBJ whole genome shotgun (WGS) entry which is preliminary data.</text>
</comment>
<dbReference type="Proteomes" id="UP000018296">
    <property type="component" value="Unassembled WGS sequence"/>
</dbReference>
<dbReference type="eggNOG" id="COG0159">
    <property type="taxonomic scope" value="Bacteria"/>
</dbReference>
<evidence type="ECO:0000256" key="8">
    <source>
        <dbReference type="ARBA" id="ARBA00049047"/>
    </source>
</evidence>
<dbReference type="AlphaFoldDB" id="V6IWS6"/>
<evidence type="ECO:0000313" key="11">
    <source>
        <dbReference type="EMBL" id="EST11727.1"/>
    </source>
</evidence>
<evidence type="ECO:0000256" key="3">
    <source>
        <dbReference type="ARBA" id="ARBA00011270"/>
    </source>
</evidence>
<dbReference type="OrthoDB" id="9804578at2"/>
<evidence type="ECO:0000256" key="6">
    <source>
        <dbReference type="ARBA" id="ARBA00023141"/>
    </source>
</evidence>
<dbReference type="InterPro" id="IPR013785">
    <property type="entry name" value="Aldolase_TIM"/>
</dbReference>
<evidence type="ECO:0000313" key="12">
    <source>
        <dbReference type="Proteomes" id="UP000018296"/>
    </source>
</evidence>
<keyword evidence="12" id="KW-1185">Reference proteome</keyword>
<dbReference type="HAMAP" id="MF_00131">
    <property type="entry name" value="Trp_synth_alpha"/>
    <property type="match status" value="1"/>
</dbReference>
<dbReference type="PANTHER" id="PTHR43406:SF1">
    <property type="entry name" value="TRYPTOPHAN SYNTHASE ALPHA CHAIN, CHLOROPLASTIC"/>
    <property type="match status" value="1"/>
</dbReference>
<dbReference type="SUPFAM" id="SSF51366">
    <property type="entry name" value="Ribulose-phoshate binding barrel"/>
    <property type="match status" value="1"/>
</dbReference>
<dbReference type="PATRIC" id="fig|1395513.3.peg.2168"/>
<dbReference type="InterPro" id="IPR018204">
    <property type="entry name" value="Trp_synthase_alpha_AS"/>
</dbReference>
<evidence type="ECO:0000256" key="9">
    <source>
        <dbReference type="HAMAP-Rule" id="MF_00131"/>
    </source>
</evidence>
<dbReference type="EMBL" id="AWTC01000009">
    <property type="protein sequence ID" value="EST11727.1"/>
    <property type="molecule type" value="Genomic_DNA"/>
</dbReference>
<dbReference type="GO" id="GO:0004834">
    <property type="term" value="F:tryptophan synthase activity"/>
    <property type="evidence" value="ECO:0007669"/>
    <property type="project" value="UniProtKB-UniRule"/>
</dbReference>
<keyword evidence="7 9" id="KW-0456">Lyase</keyword>
<dbReference type="InterPro" id="IPR011060">
    <property type="entry name" value="RibuloseP-bd_barrel"/>
</dbReference>
<dbReference type="GO" id="GO:0005829">
    <property type="term" value="C:cytosol"/>
    <property type="evidence" value="ECO:0007669"/>
    <property type="project" value="TreeGrafter"/>
</dbReference>
<evidence type="ECO:0000256" key="5">
    <source>
        <dbReference type="ARBA" id="ARBA00022822"/>
    </source>
</evidence>
<dbReference type="EC" id="4.2.1.20" evidence="9"/>
<dbReference type="Pfam" id="PF00290">
    <property type="entry name" value="Trp_syntA"/>
    <property type="match status" value="1"/>
</dbReference>
<keyword evidence="6 9" id="KW-0057">Aromatic amino acid biosynthesis</keyword>
<comment type="pathway">
    <text evidence="2 9">Amino-acid biosynthesis; L-tryptophan biosynthesis; L-tryptophan from chorismate: step 5/5.</text>
</comment>
<dbReference type="Gene3D" id="3.20.20.70">
    <property type="entry name" value="Aldolase class I"/>
    <property type="match status" value="1"/>
</dbReference>
<proteinExistence type="inferred from homology"/>
<feature type="active site" description="Proton acceptor" evidence="9">
    <location>
        <position position="58"/>
    </location>
</feature>
<comment type="subunit">
    <text evidence="3 9">Tetramer of two alpha and two beta chains.</text>
</comment>
<dbReference type="UniPathway" id="UPA00035">
    <property type="reaction ID" value="UER00044"/>
</dbReference>
<feature type="active site" description="Proton acceptor" evidence="9">
    <location>
        <position position="47"/>
    </location>
</feature>
<organism evidence="11 12">
    <name type="scientific">Sporolactobacillus laevolacticus DSM 442</name>
    <dbReference type="NCBI Taxonomy" id="1395513"/>
    <lineage>
        <taxon>Bacteria</taxon>
        <taxon>Bacillati</taxon>
        <taxon>Bacillota</taxon>
        <taxon>Bacilli</taxon>
        <taxon>Bacillales</taxon>
        <taxon>Sporolactobacillaceae</taxon>
        <taxon>Sporolactobacillus</taxon>
    </lineage>
</organism>
<evidence type="ECO:0000256" key="4">
    <source>
        <dbReference type="ARBA" id="ARBA00022605"/>
    </source>
</evidence>
<dbReference type="NCBIfam" id="TIGR00262">
    <property type="entry name" value="trpA"/>
    <property type="match status" value="1"/>
</dbReference>
<sequence>MTARMSEYVNKKKDMMFIPFITAGDPNKEATIELALMLESAGANALELGIPYSDPLADGPVIQKASKRALEHGMTLRQAMRLVKEMRDNGLKIPVIIFTYANLLLQLGTDTFFQEAKENEIDGLLVPDLPYEESRALAKTCDEQAISLISLVAPTTSDRRLQAICSEAQGFVYCVSSLGVTGVRKTFHPDVFPFLERVRKVCDLPIAVGFGISSREQVVELEHHADGFIVGSAIVSQIGQRADQLADPKSRHSALNEIKQVLCKSLLIKSIV</sequence>
<gene>
    <name evidence="9 11" type="primary">trpA</name>
    <name evidence="11" type="ORF">P343_10735</name>
</gene>
<dbReference type="STRING" id="1395513.P343_10735"/>
<evidence type="ECO:0000256" key="1">
    <source>
        <dbReference type="ARBA" id="ARBA00003365"/>
    </source>
</evidence>
<reference evidence="11 12" key="1">
    <citation type="journal article" date="2013" name="Genome Announc.">
        <title>Genome Sequence of Sporolactobacillus laevolacticus DSM442, an Efficient Polymer-Grade D-Lactate Producer from Agricultural Waste Cottonseed as a Nitrogen Source.</title>
        <authorList>
            <person name="Wang H."/>
            <person name="Wang L."/>
            <person name="Ju J."/>
            <person name="Yu B."/>
            <person name="Ma Y."/>
        </authorList>
    </citation>
    <scope>NUCLEOTIDE SEQUENCE [LARGE SCALE GENOMIC DNA]</scope>
    <source>
        <strain evidence="11 12">DSM 442</strain>
    </source>
</reference>
<dbReference type="PANTHER" id="PTHR43406">
    <property type="entry name" value="TRYPTOPHAN SYNTHASE, ALPHA CHAIN"/>
    <property type="match status" value="1"/>
</dbReference>
<comment type="similarity">
    <text evidence="9 10">Belongs to the TrpA family.</text>
</comment>
<dbReference type="InterPro" id="IPR002028">
    <property type="entry name" value="Trp_synthase_suA"/>
</dbReference>
<accession>V6IWS6</accession>
<evidence type="ECO:0000256" key="10">
    <source>
        <dbReference type="RuleBase" id="RU003662"/>
    </source>
</evidence>
<dbReference type="RefSeq" id="WP_023510396.1">
    <property type="nucleotide sequence ID" value="NZ_AWTC01000009.1"/>
</dbReference>
<protein>
    <recommendedName>
        <fullName evidence="9">Tryptophan synthase alpha chain</fullName>
        <ecNumber evidence="9">4.2.1.20</ecNumber>
    </recommendedName>
</protein>